<evidence type="ECO:0000313" key="2">
    <source>
        <dbReference type="Proteomes" id="UP000789525"/>
    </source>
</evidence>
<dbReference type="Proteomes" id="UP000789525">
    <property type="component" value="Unassembled WGS sequence"/>
</dbReference>
<name>A0ACA9QZM8_9GLOM</name>
<feature type="non-terminal residue" evidence="1">
    <location>
        <position position="87"/>
    </location>
</feature>
<protein>
    <submittedName>
        <fullName evidence="1">6459_t:CDS:1</fullName>
    </submittedName>
</protein>
<organism evidence="1 2">
    <name type="scientific">Acaulospora colombiana</name>
    <dbReference type="NCBI Taxonomy" id="27376"/>
    <lineage>
        <taxon>Eukaryota</taxon>
        <taxon>Fungi</taxon>
        <taxon>Fungi incertae sedis</taxon>
        <taxon>Mucoromycota</taxon>
        <taxon>Glomeromycotina</taxon>
        <taxon>Glomeromycetes</taxon>
        <taxon>Diversisporales</taxon>
        <taxon>Acaulosporaceae</taxon>
        <taxon>Acaulospora</taxon>
    </lineage>
</organism>
<evidence type="ECO:0000313" key="1">
    <source>
        <dbReference type="EMBL" id="CAG8770835.1"/>
    </source>
</evidence>
<keyword evidence="2" id="KW-1185">Reference proteome</keyword>
<sequence length="87" mass="10561">KLYRKYREWVENKSSRDNRLCLEITQLTNEVNSTTERIKTPFLETEETPTNSSIMHEHLSRIKELWSEERRLTTAIIKKIKRENIQK</sequence>
<dbReference type="EMBL" id="CAJVPT010064768">
    <property type="protein sequence ID" value="CAG8770835.1"/>
    <property type="molecule type" value="Genomic_DNA"/>
</dbReference>
<proteinExistence type="predicted"/>
<comment type="caution">
    <text evidence="1">The sequence shown here is derived from an EMBL/GenBank/DDBJ whole genome shotgun (WGS) entry which is preliminary data.</text>
</comment>
<reference evidence="1" key="1">
    <citation type="submission" date="2021-06" db="EMBL/GenBank/DDBJ databases">
        <authorList>
            <person name="Kallberg Y."/>
            <person name="Tangrot J."/>
            <person name="Rosling A."/>
        </authorList>
    </citation>
    <scope>NUCLEOTIDE SEQUENCE</scope>
    <source>
        <strain evidence="1">CL356</strain>
    </source>
</reference>
<feature type="non-terminal residue" evidence="1">
    <location>
        <position position="1"/>
    </location>
</feature>
<gene>
    <name evidence="1" type="ORF">ACOLOM_LOCUS13776</name>
</gene>
<accession>A0ACA9QZM8</accession>